<evidence type="ECO:0000256" key="1">
    <source>
        <dbReference type="ARBA" id="ARBA00022737"/>
    </source>
</evidence>
<dbReference type="PROSITE" id="PS50297">
    <property type="entry name" value="ANK_REP_REGION"/>
    <property type="match status" value="1"/>
</dbReference>
<dbReference type="OrthoDB" id="539213at2759"/>
<dbReference type="EMBL" id="KN839853">
    <property type="protein sequence ID" value="KIJ62844.1"/>
    <property type="molecule type" value="Genomic_DNA"/>
</dbReference>
<evidence type="ECO:0000256" key="2">
    <source>
        <dbReference type="ARBA" id="ARBA00023043"/>
    </source>
</evidence>
<keyword evidence="1" id="KW-0677">Repeat</keyword>
<evidence type="ECO:0008006" key="6">
    <source>
        <dbReference type="Google" id="ProtNLM"/>
    </source>
</evidence>
<proteinExistence type="predicted"/>
<evidence type="ECO:0000313" key="4">
    <source>
        <dbReference type="EMBL" id="KIJ62844.1"/>
    </source>
</evidence>
<dbReference type="SMART" id="SM00248">
    <property type="entry name" value="ANK"/>
    <property type="match status" value="1"/>
</dbReference>
<dbReference type="Pfam" id="PF12796">
    <property type="entry name" value="Ank_2"/>
    <property type="match status" value="1"/>
</dbReference>
<feature type="non-terminal residue" evidence="4">
    <location>
        <position position="1"/>
    </location>
</feature>
<dbReference type="AlphaFoldDB" id="A0A0C9VB06"/>
<gene>
    <name evidence="4" type="ORF">HYDPIDRAFT_93575</name>
</gene>
<dbReference type="HOGENOM" id="CLU_000134_45_9_1"/>
<dbReference type="Proteomes" id="UP000053820">
    <property type="component" value="Unassembled WGS sequence"/>
</dbReference>
<feature type="repeat" description="ANK" evidence="3">
    <location>
        <begin position="23"/>
        <end position="55"/>
    </location>
</feature>
<dbReference type="Gene3D" id="1.25.40.20">
    <property type="entry name" value="Ankyrin repeat-containing domain"/>
    <property type="match status" value="1"/>
</dbReference>
<organism evidence="4 5">
    <name type="scientific">Hydnomerulius pinastri MD-312</name>
    <dbReference type="NCBI Taxonomy" id="994086"/>
    <lineage>
        <taxon>Eukaryota</taxon>
        <taxon>Fungi</taxon>
        <taxon>Dikarya</taxon>
        <taxon>Basidiomycota</taxon>
        <taxon>Agaricomycotina</taxon>
        <taxon>Agaricomycetes</taxon>
        <taxon>Agaricomycetidae</taxon>
        <taxon>Boletales</taxon>
        <taxon>Boletales incertae sedis</taxon>
        <taxon>Leucogyrophana</taxon>
    </lineage>
</organism>
<accession>A0A0C9VB06</accession>
<evidence type="ECO:0000313" key="5">
    <source>
        <dbReference type="Proteomes" id="UP000053820"/>
    </source>
</evidence>
<dbReference type="InterPro" id="IPR002110">
    <property type="entry name" value="Ankyrin_rpt"/>
</dbReference>
<dbReference type="SUPFAM" id="SSF48403">
    <property type="entry name" value="Ankyrin repeat"/>
    <property type="match status" value="1"/>
</dbReference>
<reference evidence="4 5" key="1">
    <citation type="submission" date="2014-04" db="EMBL/GenBank/DDBJ databases">
        <title>Evolutionary Origins and Diversification of the Mycorrhizal Mutualists.</title>
        <authorList>
            <consortium name="DOE Joint Genome Institute"/>
            <consortium name="Mycorrhizal Genomics Consortium"/>
            <person name="Kohler A."/>
            <person name="Kuo A."/>
            <person name="Nagy L.G."/>
            <person name="Floudas D."/>
            <person name="Copeland A."/>
            <person name="Barry K.W."/>
            <person name="Cichocki N."/>
            <person name="Veneault-Fourrey C."/>
            <person name="LaButti K."/>
            <person name="Lindquist E.A."/>
            <person name="Lipzen A."/>
            <person name="Lundell T."/>
            <person name="Morin E."/>
            <person name="Murat C."/>
            <person name="Riley R."/>
            <person name="Ohm R."/>
            <person name="Sun H."/>
            <person name="Tunlid A."/>
            <person name="Henrissat B."/>
            <person name="Grigoriev I.V."/>
            <person name="Hibbett D.S."/>
            <person name="Martin F."/>
        </authorList>
    </citation>
    <scope>NUCLEOTIDE SEQUENCE [LARGE SCALE GENOMIC DNA]</scope>
    <source>
        <strain evidence="4 5">MD-312</strain>
    </source>
</reference>
<protein>
    <recommendedName>
        <fullName evidence="6">Ankyrin</fullName>
    </recommendedName>
</protein>
<keyword evidence="2 3" id="KW-0040">ANK repeat</keyword>
<keyword evidence="5" id="KW-1185">Reference proteome</keyword>
<dbReference type="InterPro" id="IPR036770">
    <property type="entry name" value="Ankyrin_rpt-contain_sf"/>
</dbReference>
<evidence type="ECO:0000256" key="3">
    <source>
        <dbReference type="PROSITE-ProRule" id="PRU00023"/>
    </source>
</evidence>
<dbReference type="PROSITE" id="PS50088">
    <property type="entry name" value="ANK_REPEAT"/>
    <property type="match status" value="1"/>
</dbReference>
<name>A0A0C9VB06_9AGAM</name>
<sequence length="65" mass="6662">AGATDIVSYLIDQKADVGKLATDGWSALHIAVSAGHEDVVQELVGAGADVNQKNDKGLTPLYAAL</sequence>
<dbReference type="PANTHER" id="PTHR24171">
    <property type="entry name" value="ANKYRIN REPEAT DOMAIN-CONTAINING PROTEIN 39-RELATED"/>
    <property type="match status" value="1"/>
</dbReference>